<dbReference type="InterPro" id="IPR011333">
    <property type="entry name" value="SKP1/BTB/POZ_sf"/>
</dbReference>
<evidence type="ECO:0000256" key="13">
    <source>
        <dbReference type="SAM" id="Phobius"/>
    </source>
</evidence>
<dbReference type="GO" id="GO:0051260">
    <property type="term" value="P:protein homooligomerization"/>
    <property type="evidence" value="ECO:0007669"/>
    <property type="project" value="InterPro"/>
</dbReference>
<dbReference type="PRINTS" id="PR01491">
    <property type="entry name" value="KVCHANNEL"/>
</dbReference>
<keyword evidence="12" id="KW-0407">Ion channel</keyword>
<evidence type="ECO:0000256" key="1">
    <source>
        <dbReference type="ARBA" id="ARBA00004141"/>
    </source>
</evidence>
<keyword evidence="5 13" id="KW-0812">Transmembrane</keyword>
<evidence type="ECO:0000313" key="16">
    <source>
        <dbReference type="EMBL" id="BAK02943.1"/>
    </source>
</evidence>
<comment type="pathway">
    <text evidence="2">Protein modification; protein ubiquitination.</text>
</comment>
<keyword evidence="10" id="KW-0406">Ion transport</keyword>
<dbReference type="PRINTS" id="PR01496">
    <property type="entry name" value="SHAKERCHANEL"/>
</dbReference>
<feature type="transmembrane region" description="Helical" evidence="13">
    <location>
        <begin position="285"/>
        <end position="305"/>
    </location>
</feature>
<dbReference type="Gene3D" id="1.10.287.70">
    <property type="match status" value="1"/>
</dbReference>
<evidence type="ECO:0000256" key="5">
    <source>
        <dbReference type="ARBA" id="ARBA00022692"/>
    </source>
</evidence>
<dbReference type="AlphaFoldDB" id="F2E6H1"/>
<evidence type="ECO:0000259" key="14">
    <source>
        <dbReference type="Pfam" id="PF00520"/>
    </source>
</evidence>
<keyword evidence="6" id="KW-0631">Potassium channel</keyword>
<dbReference type="EMBL" id="AK371745">
    <property type="protein sequence ID" value="BAK02943.1"/>
    <property type="molecule type" value="mRNA"/>
</dbReference>
<evidence type="ECO:0000256" key="8">
    <source>
        <dbReference type="ARBA" id="ARBA00022958"/>
    </source>
</evidence>
<evidence type="ECO:0000256" key="11">
    <source>
        <dbReference type="ARBA" id="ARBA00023136"/>
    </source>
</evidence>
<reference evidence="16" key="1">
    <citation type="journal article" date="2011" name="Plant Physiol.">
        <title>Comprehensive sequence analysis of 24,783 barley full-length cDNAs derived from 12 clone libraries.</title>
        <authorList>
            <person name="Matsumoto T."/>
            <person name="Tanaka T."/>
            <person name="Sakai H."/>
            <person name="Amano N."/>
            <person name="Kanamori H."/>
            <person name="Kurita K."/>
            <person name="Kikuta A."/>
            <person name="Kamiya K."/>
            <person name="Yamamoto M."/>
            <person name="Ikawa H."/>
            <person name="Fujii N."/>
            <person name="Hori K."/>
            <person name="Itoh T."/>
            <person name="Sato K."/>
        </authorList>
    </citation>
    <scope>NUCLEOTIDE SEQUENCE</scope>
    <source>
        <tissue evidence="16">Shoot and root</tissue>
    </source>
</reference>
<keyword evidence="3" id="KW-0813">Transport</keyword>
<dbReference type="Pfam" id="PF00520">
    <property type="entry name" value="Ion_trans"/>
    <property type="match status" value="1"/>
</dbReference>
<dbReference type="InterPro" id="IPR028325">
    <property type="entry name" value="VG_K_chnl"/>
</dbReference>
<dbReference type="Gene3D" id="3.30.710.10">
    <property type="entry name" value="Potassium Channel Kv1.1, Chain A"/>
    <property type="match status" value="1"/>
</dbReference>
<dbReference type="FunFam" id="3.30.710.10:FF:000157">
    <property type="entry name" value="Potassium channel"/>
    <property type="match status" value="1"/>
</dbReference>
<evidence type="ECO:0000256" key="9">
    <source>
        <dbReference type="ARBA" id="ARBA00022989"/>
    </source>
</evidence>
<dbReference type="PANTHER" id="PTHR11537">
    <property type="entry name" value="VOLTAGE-GATED POTASSIUM CHANNEL"/>
    <property type="match status" value="1"/>
</dbReference>
<feature type="transmembrane region" description="Helical" evidence="13">
    <location>
        <begin position="439"/>
        <end position="460"/>
    </location>
</feature>
<evidence type="ECO:0000256" key="10">
    <source>
        <dbReference type="ARBA" id="ARBA00023065"/>
    </source>
</evidence>
<evidence type="ECO:0000256" key="4">
    <source>
        <dbReference type="ARBA" id="ARBA00022538"/>
    </source>
</evidence>
<dbReference type="PANTHER" id="PTHR11537:SF113">
    <property type="entry name" value="POTASSIUM VOLTAGE-GATED CHANNEL PROTEIN SHAKER"/>
    <property type="match status" value="1"/>
</dbReference>
<dbReference type="InterPro" id="IPR027359">
    <property type="entry name" value="Volt_channel_dom_sf"/>
</dbReference>
<dbReference type="SUPFAM" id="SSF54695">
    <property type="entry name" value="POZ domain"/>
    <property type="match status" value="1"/>
</dbReference>
<keyword evidence="9 13" id="KW-1133">Transmembrane helix</keyword>
<sequence length="556" mass="62066">MNQNYYIYKNEKILINVSGMHFETWSWTLARFPKTLLGDPNKRKKYFDYIHNEYFFERHRQSFESILYYYQSNGRFLIRPMSVSSEVFFDEIVFFELGEEVINKYKRDEGYMIDKEANMSDLPTNRLKRSIWLLFEYPHSSIFARLIAVISVVVVVVSITIFCVETLPDVKARHTAIAAGGGGGGSSSIGLATTTSISSSSSFLVTSSPPSYTSSSSTSSSSSSLSAIIFSASSSSSPSFSSSMMTPSSITSSKSPTSLLDDKNRSFPLMTSTQVAAVSKIKDEFFVIESICILWFSIELVMRFYSAPNRLKFAKQFGNIIDFLSILPYFMETTDTSAKFSFLRIIRLVRVFRIFKLARHFKGLQILAHTLKASLNELMLLMFFLVIGVVLFSSIVYYTELDDSKSDFHSIPDGFWYAIITMTTVGYGEIVPKTTLGKLIGCFCAIAGVLTIALPVPIIVSHFQYFSRSNETLKKVNKETLRASNNLRANSNGSGSGAAQIVAKTDSLGRRCSSIASGSYGLGEFIEMRNKTSTASTPVASNNCTRRPSRIITNRV</sequence>
<feature type="transmembrane region" description="Helical" evidence="13">
    <location>
        <begin position="378"/>
        <end position="399"/>
    </location>
</feature>
<dbReference type="PRINTS" id="PR00169">
    <property type="entry name" value="KCHANNEL"/>
</dbReference>
<accession>F2E6H1</accession>
<feature type="transmembrane region" description="Helical" evidence="13">
    <location>
        <begin position="414"/>
        <end position="432"/>
    </location>
</feature>
<dbReference type="InterPro" id="IPR003131">
    <property type="entry name" value="T1-type_BTB"/>
</dbReference>
<evidence type="ECO:0000256" key="6">
    <source>
        <dbReference type="ARBA" id="ARBA00022826"/>
    </source>
</evidence>
<evidence type="ECO:0000256" key="7">
    <source>
        <dbReference type="ARBA" id="ARBA00022882"/>
    </source>
</evidence>
<dbReference type="SUPFAM" id="SSF81324">
    <property type="entry name" value="Voltage-gated potassium channels"/>
    <property type="match status" value="1"/>
</dbReference>
<keyword evidence="4" id="KW-0633">Potassium transport</keyword>
<keyword evidence="8" id="KW-0630">Potassium</keyword>
<dbReference type="Pfam" id="PF02214">
    <property type="entry name" value="BTB_2"/>
    <property type="match status" value="1"/>
</dbReference>
<dbReference type="InterPro" id="IPR005821">
    <property type="entry name" value="Ion_trans_dom"/>
</dbReference>
<dbReference type="Gene3D" id="1.20.120.350">
    <property type="entry name" value="Voltage-gated potassium channels. Chain C"/>
    <property type="match status" value="1"/>
</dbReference>
<dbReference type="GO" id="GO:0008076">
    <property type="term" value="C:voltage-gated potassium channel complex"/>
    <property type="evidence" value="ECO:0007669"/>
    <property type="project" value="InterPro"/>
</dbReference>
<dbReference type="GO" id="GO:0005249">
    <property type="term" value="F:voltage-gated potassium channel activity"/>
    <property type="evidence" value="ECO:0007669"/>
    <property type="project" value="InterPro"/>
</dbReference>
<feature type="transmembrane region" description="Helical" evidence="13">
    <location>
        <begin position="142"/>
        <end position="164"/>
    </location>
</feature>
<name>F2E6H1_HORVV</name>
<evidence type="ECO:0000256" key="3">
    <source>
        <dbReference type="ARBA" id="ARBA00022448"/>
    </source>
</evidence>
<evidence type="ECO:0000256" key="2">
    <source>
        <dbReference type="ARBA" id="ARBA00004906"/>
    </source>
</evidence>
<feature type="domain" description="Ion transport" evidence="14">
    <location>
        <begin position="283"/>
        <end position="468"/>
    </location>
</feature>
<dbReference type="InterPro" id="IPR003968">
    <property type="entry name" value="K_chnl_volt-dep_Kv"/>
</dbReference>
<evidence type="ECO:0000256" key="12">
    <source>
        <dbReference type="ARBA" id="ARBA00023303"/>
    </source>
</evidence>
<dbReference type="CDD" id="cd18377">
    <property type="entry name" value="BTB_POZ_Kv1_KCNA"/>
    <property type="match status" value="1"/>
</dbReference>
<keyword evidence="11 13" id="KW-0472">Membrane</keyword>
<comment type="subcellular location">
    <subcellularLocation>
        <location evidence="1">Membrane</location>
        <topology evidence="1">Multi-pass membrane protein</topology>
    </subcellularLocation>
</comment>
<proteinExistence type="evidence at transcript level"/>
<feature type="domain" description="Potassium channel tetramerisation-type BTB" evidence="15">
    <location>
        <begin position="13"/>
        <end position="104"/>
    </location>
</feature>
<protein>
    <submittedName>
        <fullName evidence="16">Predicted protein</fullName>
    </submittedName>
</protein>
<dbReference type="FunFam" id="1.10.287.70:FF:000002">
    <property type="entry name" value="Potassium voltage-gated channel subfamily a member"/>
    <property type="match status" value="1"/>
</dbReference>
<organism evidence="16">
    <name type="scientific">Hordeum vulgare subsp. vulgare</name>
    <name type="common">Domesticated barley</name>
    <dbReference type="NCBI Taxonomy" id="112509"/>
    <lineage>
        <taxon>Eukaryota</taxon>
        <taxon>Viridiplantae</taxon>
        <taxon>Streptophyta</taxon>
        <taxon>Embryophyta</taxon>
        <taxon>Tracheophyta</taxon>
        <taxon>Spermatophyta</taxon>
        <taxon>Magnoliopsida</taxon>
        <taxon>Liliopsida</taxon>
        <taxon>Poales</taxon>
        <taxon>Poaceae</taxon>
        <taxon>BOP clade</taxon>
        <taxon>Pooideae</taxon>
        <taxon>Triticodae</taxon>
        <taxon>Triticeae</taxon>
        <taxon>Hordeinae</taxon>
        <taxon>Hordeum</taxon>
    </lineage>
</organism>
<keyword evidence="7" id="KW-0851">Voltage-gated channel</keyword>
<dbReference type="InterPro" id="IPR003972">
    <property type="entry name" value="K_chnl_volt-dep_Kv1"/>
</dbReference>
<evidence type="ECO:0000259" key="15">
    <source>
        <dbReference type="Pfam" id="PF02214"/>
    </source>
</evidence>